<protein>
    <submittedName>
        <fullName evidence="1">Uncharacterized protein</fullName>
    </submittedName>
</protein>
<organism evidence="1 2">
    <name type="scientific">Pisolithus tinctorius Marx 270</name>
    <dbReference type="NCBI Taxonomy" id="870435"/>
    <lineage>
        <taxon>Eukaryota</taxon>
        <taxon>Fungi</taxon>
        <taxon>Dikarya</taxon>
        <taxon>Basidiomycota</taxon>
        <taxon>Agaricomycotina</taxon>
        <taxon>Agaricomycetes</taxon>
        <taxon>Agaricomycetidae</taxon>
        <taxon>Boletales</taxon>
        <taxon>Sclerodermatineae</taxon>
        <taxon>Pisolithaceae</taxon>
        <taxon>Pisolithus</taxon>
    </lineage>
</organism>
<dbReference type="OrthoDB" id="2681506at2759"/>
<dbReference type="Proteomes" id="UP000054217">
    <property type="component" value="Unassembled WGS sequence"/>
</dbReference>
<gene>
    <name evidence="1" type="ORF">M404DRAFT_145086</name>
</gene>
<dbReference type="InParanoid" id="A0A0C3K1Y4"/>
<keyword evidence="2" id="KW-1185">Reference proteome</keyword>
<dbReference type="STRING" id="870435.A0A0C3K1Y4"/>
<dbReference type="EMBL" id="KN831975">
    <property type="protein sequence ID" value="KIO03562.1"/>
    <property type="molecule type" value="Genomic_DNA"/>
</dbReference>
<name>A0A0C3K1Y4_PISTI</name>
<reference evidence="1 2" key="1">
    <citation type="submission" date="2014-04" db="EMBL/GenBank/DDBJ databases">
        <authorList>
            <consortium name="DOE Joint Genome Institute"/>
            <person name="Kuo A."/>
            <person name="Kohler A."/>
            <person name="Costa M.D."/>
            <person name="Nagy L.G."/>
            <person name="Floudas D."/>
            <person name="Copeland A."/>
            <person name="Barry K.W."/>
            <person name="Cichocki N."/>
            <person name="Veneault-Fourrey C."/>
            <person name="LaButti K."/>
            <person name="Lindquist E.A."/>
            <person name="Lipzen A."/>
            <person name="Lundell T."/>
            <person name="Morin E."/>
            <person name="Murat C."/>
            <person name="Sun H."/>
            <person name="Tunlid A."/>
            <person name="Henrissat B."/>
            <person name="Grigoriev I.V."/>
            <person name="Hibbett D.S."/>
            <person name="Martin F."/>
            <person name="Nordberg H.P."/>
            <person name="Cantor M.N."/>
            <person name="Hua S.X."/>
        </authorList>
    </citation>
    <scope>NUCLEOTIDE SEQUENCE [LARGE SCALE GENOMIC DNA]</scope>
    <source>
        <strain evidence="1 2">Marx 270</strain>
    </source>
</reference>
<accession>A0A0C3K1Y4</accession>
<sequence>MVPQSSPSNFTCPTPETHLKICFWDQSDWNTFLDTRGTLGFLEEDNSDPPSNSTVKAIQKTLRGGWAELANHKLAPKSWGRLCASGRQLTHNLMESTFPLFRFAKNGWKLDYLASNSYPAWWKTHLESEGNWKMKKSQDCEDDNEDMEMDKKDKKWKLLEANVNSETLDKRMKGECIPCNLNELR</sequence>
<proteinExistence type="predicted"/>
<evidence type="ECO:0000313" key="2">
    <source>
        <dbReference type="Proteomes" id="UP000054217"/>
    </source>
</evidence>
<evidence type="ECO:0000313" key="1">
    <source>
        <dbReference type="EMBL" id="KIO03562.1"/>
    </source>
</evidence>
<reference evidence="2" key="2">
    <citation type="submission" date="2015-01" db="EMBL/GenBank/DDBJ databases">
        <title>Evolutionary Origins and Diversification of the Mycorrhizal Mutualists.</title>
        <authorList>
            <consortium name="DOE Joint Genome Institute"/>
            <consortium name="Mycorrhizal Genomics Consortium"/>
            <person name="Kohler A."/>
            <person name="Kuo A."/>
            <person name="Nagy L.G."/>
            <person name="Floudas D."/>
            <person name="Copeland A."/>
            <person name="Barry K.W."/>
            <person name="Cichocki N."/>
            <person name="Veneault-Fourrey C."/>
            <person name="LaButti K."/>
            <person name="Lindquist E.A."/>
            <person name="Lipzen A."/>
            <person name="Lundell T."/>
            <person name="Morin E."/>
            <person name="Murat C."/>
            <person name="Riley R."/>
            <person name="Ohm R."/>
            <person name="Sun H."/>
            <person name="Tunlid A."/>
            <person name="Henrissat B."/>
            <person name="Grigoriev I.V."/>
            <person name="Hibbett D.S."/>
            <person name="Martin F."/>
        </authorList>
    </citation>
    <scope>NUCLEOTIDE SEQUENCE [LARGE SCALE GENOMIC DNA]</scope>
    <source>
        <strain evidence="2">Marx 270</strain>
    </source>
</reference>
<dbReference type="AlphaFoldDB" id="A0A0C3K1Y4"/>
<dbReference type="HOGENOM" id="CLU_069664_1_1_1"/>